<dbReference type="Proteomes" id="UP000824533">
    <property type="component" value="Linkage Group LG03"/>
</dbReference>
<organism evidence="1 2">
    <name type="scientific">Dendrolimus kikuchii</name>
    <dbReference type="NCBI Taxonomy" id="765133"/>
    <lineage>
        <taxon>Eukaryota</taxon>
        <taxon>Metazoa</taxon>
        <taxon>Ecdysozoa</taxon>
        <taxon>Arthropoda</taxon>
        <taxon>Hexapoda</taxon>
        <taxon>Insecta</taxon>
        <taxon>Pterygota</taxon>
        <taxon>Neoptera</taxon>
        <taxon>Endopterygota</taxon>
        <taxon>Lepidoptera</taxon>
        <taxon>Glossata</taxon>
        <taxon>Ditrysia</taxon>
        <taxon>Bombycoidea</taxon>
        <taxon>Lasiocampidae</taxon>
        <taxon>Dendrolimus</taxon>
    </lineage>
</organism>
<name>A0ACC1DEN5_9NEOP</name>
<evidence type="ECO:0000313" key="1">
    <source>
        <dbReference type="EMBL" id="KAJ0182342.1"/>
    </source>
</evidence>
<keyword evidence="2" id="KW-1185">Reference proteome</keyword>
<dbReference type="EMBL" id="CM034389">
    <property type="protein sequence ID" value="KAJ0182342.1"/>
    <property type="molecule type" value="Genomic_DNA"/>
</dbReference>
<reference evidence="1 2" key="1">
    <citation type="journal article" date="2021" name="Front. Genet.">
        <title>Chromosome-Level Genome Assembly Reveals Significant Gene Expansion in the Toll and IMD Signaling Pathways of Dendrolimus kikuchii.</title>
        <authorList>
            <person name="Zhou J."/>
            <person name="Wu P."/>
            <person name="Xiong Z."/>
            <person name="Liu N."/>
            <person name="Zhao N."/>
            <person name="Ji M."/>
            <person name="Qiu Y."/>
            <person name="Yang B."/>
        </authorList>
    </citation>
    <scope>NUCLEOTIDE SEQUENCE [LARGE SCALE GENOMIC DNA]</scope>
    <source>
        <strain evidence="1">Ann1</strain>
    </source>
</reference>
<gene>
    <name evidence="1" type="ORF">K1T71_001711</name>
</gene>
<sequence length="342" mass="37991">MPEQTNMARRTLKWGVAGVGMITHDFLTAMATLPAGQHKAIAIAGKDLDRVHRLATLHKIGTAYEGYEALARDESIEIVFVSVLNLQHYEITKLMLENGKHVLCEKPMGMTYNQTKSLVDLSREKKLFLLEGMWSRFFPAYDALDQHISSGGLGDIYHISIQFGVEINDIERNLMKDLGGGAVLDLGIYMLQLVQFIYKDPPTDIVCTGHLSKSGVDESISCALKYKDGKTATLSAHTRTTMTNKAEIIGTKGAISLDYFWCPTVLHISAANSTEWTLPKGKYKFHFHNSAGLSYEIQECYDCITKGLQESPKMNLDESILLSKLTDTMRAQMGVLETALSS</sequence>
<evidence type="ECO:0000313" key="2">
    <source>
        <dbReference type="Proteomes" id="UP000824533"/>
    </source>
</evidence>
<protein>
    <submittedName>
        <fullName evidence="1">Uncharacterized protein</fullName>
    </submittedName>
</protein>
<proteinExistence type="predicted"/>
<accession>A0ACC1DEN5</accession>
<comment type="caution">
    <text evidence="1">The sequence shown here is derived from an EMBL/GenBank/DDBJ whole genome shotgun (WGS) entry which is preliminary data.</text>
</comment>